<feature type="domain" description="Histidine kinase" evidence="5">
    <location>
        <begin position="384"/>
        <end position="608"/>
    </location>
</feature>
<gene>
    <name evidence="9" type="ORF">GF1_17610</name>
</gene>
<dbReference type="Gene3D" id="1.10.287.130">
    <property type="match status" value="1"/>
</dbReference>
<dbReference type="Gene3D" id="3.30.565.10">
    <property type="entry name" value="Histidine kinase-like ATPase, C-terminal domain"/>
    <property type="match status" value="1"/>
</dbReference>
<dbReference type="RefSeq" id="WP_267926138.1">
    <property type="nucleotide sequence ID" value="NZ_AP024233.1"/>
</dbReference>
<dbReference type="Pfam" id="PF13426">
    <property type="entry name" value="PAS_9"/>
    <property type="match status" value="1"/>
</dbReference>
<dbReference type="PRINTS" id="PR00344">
    <property type="entry name" value="BCTRLSENSOR"/>
</dbReference>
<dbReference type="CDD" id="cd00156">
    <property type="entry name" value="REC"/>
    <property type="match status" value="1"/>
</dbReference>
<keyword evidence="3 4" id="KW-0597">Phosphoprotein</keyword>
<feature type="domain" description="Response regulatory" evidence="6">
    <location>
        <begin position="628"/>
        <end position="744"/>
    </location>
</feature>
<reference evidence="9" key="1">
    <citation type="submission" date="2020-12" db="EMBL/GenBank/DDBJ databases">
        <title>Desulfobium dissulfuricans gen. nov., sp. nov., a novel mesophilic, sulfate-reducing bacterium isolated from a deep-sea hydrothermal vent.</title>
        <authorList>
            <person name="Hashimoto Y."/>
            <person name="Tame A."/>
            <person name="Sawayama S."/>
            <person name="Miyazaki J."/>
            <person name="Takai K."/>
            <person name="Nakagawa S."/>
        </authorList>
    </citation>
    <scope>NUCLEOTIDE SEQUENCE</scope>
    <source>
        <strain evidence="9">GF1</strain>
    </source>
</reference>
<keyword evidence="10" id="KW-1185">Reference proteome</keyword>
<dbReference type="Pfam" id="PF08448">
    <property type="entry name" value="PAS_4"/>
    <property type="match status" value="1"/>
</dbReference>
<evidence type="ECO:0000259" key="8">
    <source>
        <dbReference type="PROSITE" id="PS50113"/>
    </source>
</evidence>
<accession>A0A915XIP0</accession>
<dbReference type="PROSITE" id="PS50110">
    <property type="entry name" value="RESPONSE_REGULATORY"/>
    <property type="match status" value="1"/>
</dbReference>
<dbReference type="InterPro" id="IPR004358">
    <property type="entry name" value="Sig_transdc_His_kin-like_C"/>
</dbReference>
<dbReference type="PROSITE" id="PS50112">
    <property type="entry name" value="PAS"/>
    <property type="match status" value="2"/>
</dbReference>
<evidence type="ECO:0000259" key="6">
    <source>
        <dbReference type="PROSITE" id="PS50110"/>
    </source>
</evidence>
<dbReference type="InterPro" id="IPR001610">
    <property type="entry name" value="PAC"/>
</dbReference>
<proteinExistence type="predicted"/>
<dbReference type="InterPro" id="IPR000014">
    <property type="entry name" value="PAS"/>
</dbReference>
<dbReference type="CDD" id="cd00082">
    <property type="entry name" value="HisKA"/>
    <property type="match status" value="1"/>
</dbReference>
<dbReference type="InterPro" id="IPR036890">
    <property type="entry name" value="HATPase_C_sf"/>
</dbReference>
<dbReference type="InterPro" id="IPR000700">
    <property type="entry name" value="PAS-assoc_C"/>
</dbReference>
<dbReference type="InterPro" id="IPR011006">
    <property type="entry name" value="CheY-like_superfamily"/>
</dbReference>
<dbReference type="EC" id="2.7.13.3" evidence="2"/>
<evidence type="ECO:0000256" key="2">
    <source>
        <dbReference type="ARBA" id="ARBA00012438"/>
    </source>
</evidence>
<dbReference type="InterPro" id="IPR013656">
    <property type="entry name" value="PAS_4"/>
</dbReference>
<dbReference type="SMART" id="SM00448">
    <property type="entry name" value="REC"/>
    <property type="match status" value="1"/>
</dbReference>
<dbReference type="CDD" id="cd00130">
    <property type="entry name" value="PAS"/>
    <property type="match status" value="2"/>
</dbReference>
<feature type="domain" description="PAS" evidence="7">
    <location>
        <begin position="246"/>
        <end position="292"/>
    </location>
</feature>
<dbReference type="Pfam" id="PF00072">
    <property type="entry name" value="Response_reg"/>
    <property type="match status" value="1"/>
</dbReference>
<dbReference type="InterPro" id="IPR035965">
    <property type="entry name" value="PAS-like_dom_sf"/>
</dbReference>
<dbReference type="SMART" id="SM00086">
    <property type="entry name" value="PAC"/>
    <property type="match status" value="1"/>
</dbReference>
<feature type="domain" description="PAS" evidence="7">
    <location>
        <begin position="126"/>
        <end position="196"/>
    </location>
</feature>
<dbReference type="NCBIfam" id="TIGR00229">
    <property type="entry name" value="sensory_box"/>
    <property type="match status" value="2"/>
</dbReference>
<dbReference type="SMART" id="SM00387">
    <property type="entry name" value="HATPase_c"/>
    <property type="match status" value="1"/>
</dbReference>
<evidence type="ECO:0000313" key="10">
    <source>
        <dbReference type="Proteomes" id="UP001063350"/>
    </source>
</evidence>
<dbReference type="PANTHER" id="PTHR43065:SF42">
    <property type="entry name" value="TWO-COMPONENT SENSOR PPRA"/>
    <property type="match status" value="1"/>
</dbReference>
<protein>
    <recommendedName>
        <fullName evidence="2">histidine kinase</fullName>
        <ecNumber evidence="2">2.7.13.3</ecNumber>
    </recommendedName>
</protein>
<dbReference type="GO" id="GO:0000155">
    <property type="term" value="F:phosphorelay sensor kinase activity"/>
    <property type="evidence" value="ECO:0007669"/>
    <property type="project" value="InterPro"/>
</dbReference>
<dbReference type="Gene3D" id="3.30.450.20">
    <property type="entry name" value="PAS domain"/>
    <property type="match status" value="2"/>
</dbReference>
<dbReference type="Pfam" id="PF02518">
    <property type="entry name" value="HATPase_c"/>
    <property type="match status" value="1"/>
</dbReference>
<dbReference type="Gene3D" id="3.40.50.2300">
    <property type="match status" value="1"/>
</dbReference>
<comment type="catalytic activity">
    <reaction evidence="1">
        <text>ATP + protein L-histidine = ADP + protein N-phospho-L-histidine.</text>
        <dbReference type="EC" id="2.7.13.3"/>
    </reaction>
</comment>
<dbReference type="InterPro" id="IPR036097">
    <property type="entry name" value="HisK_dim/P_sf"/>
</dbReference>
<dbReference type="InterPro" id="IPR005467">
    <property type="entry name" value="His_kinase_dom"/>
</dbReference>
<feature type="domain" description="PAC" evidence="8">
    <location>
        <begin position="317"/>
        <end position="371"/>
    </location>
</feature>
<dbReference type="KEGG" id="ddu:GF1_17610"/>
<dbReference type="PANTHER" id="PTHR43065">
    <property type="entry name" value="SENSOR HISTIDINE KINASE"/>
    <property type="match status" value="1"/>
</dbReference>
<dbReference type="PROSITE" id="PS50109">
    <property type="entry name" value="HIS_KIN"/>
    <property type="match status" value="1"/>
</dbReference>
<dbReference type="SUPFAM" id="SSF55874">
    <property type="entry name" value="ATPase domain of HSP90 chaperone/DNA topoisomerase II/histidine kinase"/>
    <property type="match status" value="1"/>
</dbReference>
<dbReference type="InterPro" id="IPR001789">
    <property type="entry name" value="Sig_transdc_resp-reg_receiver"/>
</dbReference>
<dbReference type="EMBL" id="AP024233">
    <property type="protein sequence ID" value="BCO09385.1"/>
    <property type="molecule type" value="Genomic_DNA"/>
</dbReference>
<feature type="modified residue" description="4-aspartylphosphate" evidence="4">
    <location>
        <position position="679"/>
    </location>
</feature>
<dbReference type="SUPFAM" id="SSF52172">
    <property type="entry name" value="CheY-like"/>
    <property type="match status" value="2"/>
</dbReference>
<dbReference type="Pfam" id="PF00512">
    <property type="entry name" value="HisKA"/>
    <property type="match status" value="1"/>
</dbReference>
<dbReference type="SUPFAM" id="SSF55785">
    <property type="entry name" value="PYP-like sensor domain (PAS domain)"/>
    <property type="match status" value="2"/>
</dbReference>
<evidence type="ECO:0000256" key="3">
    <source>
        <dbReference type="ARBA" id="ARBA00022553"/>
    </source>
</evidence>
<organism evidence="9 10">
    <name type="scientific">Desulfolithobacter dissulfuricans</name>
    <dbReference type="NCBI Taxonomy" id="2795293"/>
    <lineage>
        <taxon>Bacteria</taxon>
        <taxon>Pseudomonadati</taxon>
        <taxon>Thermodesulfobacteriota</taxon>
        <taxon>Desulfobulbia</taxon>
        <taxon>Desulfobulbales</taxon>
        <taxon>Desulfobulbaceae</taxon>
        <taxon>Desulfolithobacter</taxon>
    </lineage>
</organism>
<dbReference type="Proteomes" id="UP001063350">
    <property type="component" value="Chromosome"/>
</dbReference>
<evidence type="ECO:0000256" key="1">
    <source>
        <dbReference type="ARBA" id="ARBA00000085"/>
    </source>
</evidence>
<evidence type="ECO:0000256" key="4">
    <source>
        <dbReference type="PROSITE-ProRule" id="PRU00169"/>
    </source>
</evidence>
<dbReference type="SMART" id="SM00091">
    <property type="entry name" value="PAS"/>
    <property type="match status" value="2"/>
</dbReference>
<dbReference type="SUPFAM" id="SSF47384">
    <property type="entry name" value="Homodimeric domain of signal transducing histidine kinase"/>
    <property type="match status" value="1"/>
</dbReference>
<name>A0A915XIP0_9BACT</name>
<dbReference type="AlphaFoldDB" id="A0A915XIP0"/>
<dbReference type="InterPro" id="IPR003661">
    <property type="entry name" value="HisK_dim/P_dom"/>
</dbReference>
<dbReference type="InterPro" id="IPR003594">
    <property type="entry name" value="HATPase_dom"/>
</dbReference>
<evidence type="ECO:0000259" key="5">
    <source>
        <dbReference type="PROSITE" id="PS50109"/>
    </source>
</evidence>
<evidence type="ECO:0000259" key="7">
    <source>
        <dbReference type="PROSITE" id="PS50112"/>
    </source>
</evidence>
<dbReference type="SMART" id="SM00388">
    <property type="entry name" value="HisKA"/>
    <property type="match status" value="1"/>
</dbReference>
<evidence type="ECO:0000313" key="9">
    <source>
        <dbReference type="EMBL" id="BCO09385.1"/>
    </source>
</evidence>
<dbReference type="PROSITE" id="PS50113">
    <property type="entry name" value="PAC"/>
    <property type="match status" value="1"/>
</dbReference>
<sequence>MTQLQGTIAISFARPADERLVRDHLTSFDHRVIRLDEAVLEGPDLVLLDAPSATRCGRSFLLGLKQADPVFLPIIVALDHRGSAADWLNSGVVDDCLRLPLSKAELVSRINVFLRLRHQTAALAEKSEEIRALVESSEDHIFMLSEKGEFIATNNRLSHLGSPGSDDLMGRPLEDVFPADIARSLRRECARGLAQNRVRTLEYSLPGDHGPVHRHVTLFPVQLADGRKRVGGICRDITTLVQTEQDRFLLSKAMEFAAESVIITDRDRKIIFVNAGFEKISGYSRDEAMGHTPRFLRSGRHDESFYRSLHETIYSGRTWKGDLVNRNRNGSIYVVEATISPVFDEHGEITHFVSVRREVTEERQFEKVRQRVQRLEAIGTLAGGIAHDFNNILTPIMGYTELCKTAVPPDSQLAEYLDQVLLAANRSKNLVRQILSFSRQAKQEKSPLDIRLVIKEALKLIRAALPADIHIEQQIGSGRECVLADPTEIHQVIMNLCTNAQHAMAGTGGILSVSLRPVEVDEEFAASHPGLRPGPYLVLRVGDTGCGIPEEIQDRIFEPYFTTKEEDRGTGLGLATVHGIVTGSGGVISVESEPGKGTVFELYFPVVRAESADRAHRELSQVPGGRERILFVDDEPMIADLGRQMLERLGYTVWATTDPGAALYQLRQDPDGFDLVITDMTMPGMSGEQLVEELHKIRPDIPIIICTGYSDKLSAYRDGKNGVNQLLMKPIGVQDLARAVRKALEGRKE</sequence>